<organism evidence="2 3">
    <name type="scientific">Domibacillus iocasae</name>
    <dbReference type="NCBI Taxonomy" id="1714016"/>
    <lineage>
        <taxon>Bacteria</taxon>
        <taxon>Bacillati</taxon>
        <taxon>Bacillota</taxon>
        <taxon>Bacilli</taxon>
        <taxon>Bacillales</taxon>
        <taxon>Bacillaceae</taxon>
        <taxon>Domibacillus</taxon>
    </lineage>
</organism>
<dbReference type="OrthoDB" id="2622097at2"/>
<sequence>MNTTHDLHHTDETVQETGTYICAAGKRVDLQKGEQFPVCPDMNEPTTWRHAAHVHNTGDQVTETDTYVDEDGDRVELAPGDTFPSCPKSGESTQWKHA</sequence>
<comment type="caution">
    <text evidence="2">The sequence shown here is derived from an EMBL/GenBank/DDBJ whole genome shotgun (WGS) entry which is preliminary data.</text>
</comment>
<feature type="region of interest" description="Disordered" evidence="1">
    <location>
        <begin position="73"/>
        <end position="98"/>
    </location>
</feature>
<accession>A0A1E7DL50</accession>
<dbReference type="EMBL" id="MAMP01000025">
    <property type="protein sequence ID" value="OES43408.1"/>
    <property type="molecule type" value="Genomic_DNA"/>
</dbReference>
<dbReference type="RefSeq" id="WP_069939846.1">
    <property type="nucleotide sequence ID" value="NZ_MAMP01000025.1"/>
</dbReference>
<reference evidence="2 3" key="1">
    <citation type="submission" date="2016-06" db="EMBL/GenBank/DDBJ databases">
        <title>Domibacillus iocasae genome sequencing.</title>
        <authorList>
            <person name="Verma A."/>
            <person name="Pal Y."/>
            <person name="Ojha A.K."/>
            <person name="Krishnamurthi S."/>
        </authorList>
    </citation>
    <scope>NUCLEOTIDE SEQUENCE [LARGE SCALE GENOMIC DNA]</scope>
    <source>
        <strain evidence="2 3">DSM 29979</strain>
    </source>
</reference>
<evidence type="ECO:0000313" key="3">
    <source>
        <dbReference type="Proteomes" id="UP000095658"/>
    </source>
</evidence>
<name>A0A1E7DL50_9BACI</name>
<proteinExistence type="predicted"/>
<evidence type="ECO:0000256" key="1">
    <source>
        <dbReference type="SAM" id="MobiDB-lite"/>
    </source>
</evidence>
<gene>
    <name evidence="2" type="ORF">BA724_13355</name>
</gene>
<keyword evidence="3" id="KW-1185">Reference proteome</keyword>
<protein>
    <submittedName>
        <fullName evidence="2">Uncharacterized protein</fullName>
    </submittedName>
</protein>
<evidence type="ECO:0000313" key="2">
    <source>
        <dbReference type="EMBL" id="OES43408.1"/>
    </source>
</evidence>
<dbReference type="Proteomes" id="UP000095658">
    <property type="component" value="Unassembled WGS sequence"/>
</dbReference>
<dbReference type="AlphaFoldDB" id="A0A1E7DL50"/>